<proteinExistence type="predicted"/>
<name>A0AAN9ML31_PHACN</name>
<reference evidence="1 2" key="1">
    <citation type="submission" date="2024-01" db="EMBL/GenBank/DDBJ databases">
        <title>The genomes of 5 underutilized Papilionoideae crops provide insights into root nodulation and disease resistanc.</title>
        <authorList>
            <person name="Jiang F."/>
        </authorList>
    </citation>
    <scope>NUCLEOTIDE SEQUENCE [LARGE SCALE GENOMIC DNA]</scope>
    <source>
        <strain evidence="1">JINMINGXINNONG_FW02</strain>
        <tissue evidence="1">Leaves</tissue>
    </source>
</reference>
<organism evidence="1 2">
    <name type="scientific">Phaseolus coccineus</name>
    <name type="common">Scarlet runner bean</name>
    <name type="synonym">Phaseolus multiflorus</name>
    <dbReference type="NCBI Taxonomy" id="3886"/>
    <lineage>
        <taxon>Eukaryota</taxon>
        <taxon>Viridiplantae</taxon>
        <taxon>Streptophyta</taxon>
        <taxon>Embryophyta</taxon>
        <taxon>Tracheophyta</taxon>
        <taxon>Spermatophyta</taxon>
        <taxon>Magnoliopsida</taxon>
        <taxon>eudicotyledons</taxon>
        <taxon>Gunneridae</taxon>
        <taxon>Pentapetalae</taxon>
        <taxon>rosids</taxon>
        <taxon>fabids</taxon>
        <taxon>Fabales</taxon>
        <taxon>Fabaceae</taxon>
        <taxon>Papilionoideae</taxon>
        <taxon>50 kb inversion clade</taxon>
        <taxon>NPAAA clade</taxon>
        <taxon>indigoferoid/millettioid clade</taxon>
        <taxon>Phaseoleae</taxon>
        <taxon>Phaseolus</taxon>
    </lineage>
</organism>
<comment type="caution">
    <text evidence="1">The sequence shown here is derived from an EMBL/GenBank/DDBJ whole genome shotgun (WGS) entry which is preliminary data.</text>
</comment>
<dbReference type="EMBL" id="JAYMYR010000007">
    <property type="protein sequence ID" value="KAK7353378.1"/>
    <property type="molecule type" value="Genomic_DNA"/>
</dbReference>
<gene>
    <name evidence="1" type="ORF">VNO80_18824</name>
</gene>
<evidence type="ECO:0000313" key="1">
    <source>
        <dbReference type="EMBL" id="KAK7353378.1"/>
    </source>
</evidence>
<sequence length="142" mass="15863">MVLGIEISAQSILLRKRLEEKVDKDVSLAKVKKLKNELVDLGYFLQATLNANVSLGSQLKNSTYAHFRCEVEKKGLGKKVSQMSAGEGRLWKNFYTGYLVSIEDILEKDGVETFSVSKVSISSKLFLFKLQVFINIVKVGSV</sequence>
<dbReference type="Proteomes" id="UP001374584">
    <property type="component" value="Unassembled WGS sequence"/>
</dbReference>
<dbReference type="AlphaFoldDB" id="A0AAN9ML31"/>
<protein>
    <submittedName>
        <fullName evidence="1">Uncharacterized protein</fullName>
    </submittedName>
</protein>
<evidence type="ECO:0000313" key="2">
    <source>
        <dbReference type="Proteomes" id="UP001374584"/>
    </source>
</evidence>
<keyword evidence="2" id="KW-1185">Reference proteome</keyword>
<accession>A0AAN9ML31</accession>